<gene>
    <name evidence="1" type="ORF">MEUPH1_LOCUS24316</name>
</gene>
<comment type="caution">
    <text evidence="1">The sequence shown here is derived from an EMBL/GenBank/DDBJ whole genome shotgun (WGS) entry which is preliminary data.</text>
</comment>
<protein>
    <submittedName>
        <fullName evidence="1">Uncharacterized protein</fullName>
    </submittedName>
</protein>
<evidence type="ECO:0000313" key="1">
    <source>
        <dbReference type="EMBL" id="CAI6370166.1"/>
    </source>
</evidence>
<organism evidence="1 2">
    <name type="scientific">Macrosiphum euphorbiae</name>
    <name type="common">potato aphid</name>
    <dbReference type="NCBI Taxonomy" id="13131"/>
    <lineage>
        <taxon>Eukaryota</taxon>
        <taxon>Metazoa</taxon>
        <taxon>Ecdysozoa</taxon>
        <taxon>Arthropoda</taxon>
        <taxon>Hexapoda</taxon>
        <taxon>Insecta</taxon>
        <taxon>Pterygota</taxon>
        <taxon>Neoptera</taxon>
        <taxon>Paraneoptera</taxon>
        <taxon>Hemiptera</taxon>
        <taxon>Sternorrhyncha</taxon>
        <taxon>Aphidomorpha</taxon>
        <taxon>Aphidoidea</taxon>
        <taxon>Aphididae</taxon>
        <taxon>Macrosiphini</taxon>
        <taxon>Macrosiphum</taxon>
    </lineage>
</organism>
<dbReference type="AlphaFoldDB" id="A0AAV0XS50"/>
<dbReference type="Proteomes" id="UP001160148">
    <property type="component" value="Unassembled WGS sequence"/>
</dbReference>
<dbReference type="EMBL" id="CARXXK010000231">
    <property type="protein sequence ID" value="CAI6370166.1"/>
    <property type="molecule type" value="Genomic_DNA"/>
</dbReference>
<keyword evidence="2" id="KW-1185">Reference proteome</keyword>
<sequence>MVILCKWLLDEFNNKDAREVSSIPFKYHLDVDSPLLARVQSKEIGVASIVFNRTEPPAITGEEEVVQLEYDISLADRVIDEFYDLNNEINIEAWSNFRAIQTNRVAALSNTGINSNENNDTSNNNLDGSSINGDWVNSIFEC</sequence>
<reference evidence="1 2" key="1">
    <citation type="submission" date="2023-01" db="EMBL/GenBank/DDBJ databases">
        <authorList>
            <person name="Whitehead M."/>
        </authorList>
    </citation>
    <scope>NUCLEOTIDE SEQUENCE [LARGE SCALE GENOMIC DNA]</scope>
</reference>
<proteinExistence type="predicted"/>
<name>A0AAV0XS50_9HEMI</name>
<accession>A0AAV0XS50</accession>
<evidence type="ECO:0000313" key="2">
    <source>
        <dbReference type="Proteomes" id="UP001160148"/>
    </source>
</evidence>